<feature type="region of interest" description="Disordered" evidence="1">
    <location>
        <begin position="131"/>
        <end position="179"/>
    </location>
</feature>
<sequence length="316" mass="35129">MTASENSKNKKSVRLKVSPRVARLVSGDAGCDEQVQALRGHLDLNDVEWLTLLVYFGQRADRELLREVRRALDTFPEDRLRLLAADNSLQLPLLGFLAKRYAHCPTVADALLTNSALPAALRSHLRKTMAASSKPVADEDAGEAAEEAGASQQMTDATDQNENPAETQPEDEEPEGTEKLSKFQMAMQMGVAEKIKAAMTGDKEWRSLLISDSNKLVSSAVLKNPRITEGEVQTIARSKSTNDELIRIILLNREWVKNYSIKLALVLHPRTPIGNALRFMGFLTEKDLKNMVKSREISPVIVNNARRILMAKSKRS</sequence>
<accession>Q3A348</accession>
<name>Q3A348_SYNC1</name>
<dbReference type="OrthoDB" id="5506355at2"/>
<feature type="compositionally biased region" description="Polar residues" evidence="1">
    <location>
        <begin position="151"/>
        <end position="166"/>
    </location>
</feature>
<evidence type="ECO:0000256" key="1">
    <source>
        <dbReference type="SAM" id="MobiDB-lite"/>
    </source>
</evidence>
<dbReference type="RefSeq" id="WP_011341715.1">
    <property type="nucleotide sequence ID" value="NC_007498.2"/>
</dbReference>
<dbReference type="AlphaFoldDB" id="Q3A348"/>
<evidence type="ECO:0000313" key="2">
    <source>
        <dbReference type="EMBL" id="ABA89209.1"/>
    </source>
</evidence>
<dbReference type="EMBL" id="CP000142">
    <property type="protein sequence ID" value="ABA89209.1"/>
    <property type="molecule type" value="Genomic_DNA"/>
</dbReference>
<dbReference type="KEGG" id="pca:Pcar_1968"/>
<keyword evidence="3" id="KW-1185">Reference proteome</keyword>
<protein>
    <submittedName>
        <fullName evidence="2">Uncharacterized protein</fullName>
    </submittedName>
</protein>
<organism evidence="2 3">
    <name type="scientific">Syntrophotalea carbinolica (strain DSM 2380 / NBRC 103641 / GraBd1)</name>
    <name type="common">Pelobacter carbinolicus</name>
    <dbReference type="NCBI Taxonomy" id="338963"/>
    <lineage>
        <taxon>Bacteria</taxon>
        <taxon>Pseudomonadati</taxon>
        <taxon>Thermodesulfobacteriota</taxon>
        <taxon>Desulfuromonadia</taxon>
        <taxon>Desulfuromonadales</taxon>
        <taxon>Syntrophotaleaceae</taxon>
        <taxon>Syntrophotalea</taxon>
    </lineage>
</organism>
<gene>
    <name evidence="2" type="ordered locus">Pcar_1968</name>
</gene>
<dbReference type="HOGENOM" id="CLU_061334_0_0_7"/>
<evidence type="ECO:0000313" key="3">
    <source>
        <dbReference type="Proteomes" id="UP000002534"/>
    </source>
</evidence>
<dbReference type="STRING" id="338963.Pcar_1968"/>
<dbReference type="Proteomes" id="UP000002534">
    <property type="component" value="Chromosome"/>
</dbReference>
<reference evidence="2 3" key="2">
    <citation type="journal article" date="2012" name="BMC Genomics">
        <title>The genome of Pelobacter carbinolicus reveals surprising metabolic capabilities and physiological features.</title>
        <authorList>
            <person name="Aklujkar M."/>
            <person name="Haveman S.A."/>
            <person name="Didonato R.Jr."/>
            <person name="Chertkov O."/>
            <person name="Han C.S."/>
            <person name="Land M.L."/>
            <person name="Brown P."/>
            <person name="Lovley D.R."/>
        </authorList>
    </citation>
    <scope>NUCLEOTIDE SEQUENCE [LARGE SCALE GENOMIC DNA]</scope>
    <source>
        <strain evidence="3">DSM 2380 / NBRC 103641 / GraBd1</strain>
    </source>
</reference>
<dbReference type="eggNOG" id="ENOG5032SIJ">
    <property type="taxonomic scope" value="Bacteria"/>
</dbReference>
<proteinExistence type="predicted"/>
<reference evidence="3" key="1">
    <citation type="submission" date="2005-10" db="EMBL/GenBank/DDBJ databases">
        <title>Complete sequence of Pelobacter carbinolicus DSM 2380.</title>
        <authorList>
            <person name="Copeland A."/>
            <person name="Lucas S."/>
            <person name="Lapidus A."/>
            <person name="Barry K."/>
            <person name="Detter J.C."/>
            <person name="Glavina T."/>
            <person name="Hammon N."/>
            <person name="Israni S."/>
            <person name="Pitluck S."/>
            <person name="Chertkov O."/>
            <person name="Schmutz J."/>
            <person name="Larimer F."/>
            <person name="Land M."/>
            <person name="Kyrpides N."/>
            <person name="Ivanova N."/>
            <person name="Richardson P."/>
        </authorList>
    </citation>
    <scope>NUCLEOTIDE SEQUENCE [LARGE SCALE GENOMIC DNA]</scope>
    <source>
        <strain evidence="3">DSM 2380 / NBRC 103641 / GraBd1</strain>
    </source>
</reference>